<accession>A0AB34KYT0</accession>
<dbReference type="PANTHER" id="PTHR46648:SF1">
    <property type="entry name" value="ADENOSINE 5'-MONOPHOSPHORAMIDASE HNT1"/>
    <property type="match status" value="1"/>
</dbReference>
<dbReference type="GeneID" id="96004400"/>
<reference evidence="1 2" key="1">
    <citation type="journal article" date="2020" name="Microbiol. Resour. Announc.">
        <title>Draft Genome Sequence of a Cladosporium Species Isolated from the Mesophotic Ascidian Didemnum maculosum.</title>
        <authorList>
            <person name="Gioti A."/>
            <person name="Siaperas R."/>
            <person name="Nikolaivits E."/>
            <person name="Le Goff G."/>
            <person name="Ouazzani J."/>
            <person name="Kotoulas G."/>
            <person name="Topakas E."/>
        </authorList>
    </citation>
    <scope>NUCLEOTIDE SEQUENCE [LARGE SCALE GENOMIC DNA]</scope>
    <source>
        <strain evidence="1 2">TM138-S3</strain>
    </source>
</reference>
<dbReference type="InterPro" id="IPR001310">
    <property type="entry name" value="Histidine_triad_HIT"/>
</dbReference>
<dbReference type="PANTHER" id="PTHR46648">
    <property type="entry name" value="HIT FAMILY PROTEIN 1"/>
    <property type="match status" value="1"/>
</dbReference>
<evidence type="ECO:0000313" key="1">
    <source>
        <dbReference type="EMBL" id="KAL1588445.1"/>
    </source>
</evidence>
<gene>
    <name evidence="1" type="ORF">WHR41_02956</name>
</gene>
<dbReference type="SUPFAM" id="SSF54197">
    <property type="entry name" value="HIT-like"/>
    <property type="match status" value="1"/>
</dbReference>
<evidence type="ECO:0008006" key="3">
    <source>
        <dbReference type="Google" id="ProtNLM"/>
    </source>
</evidence>
<name>A0AB34KYT0_9PEZI</name>
<dbReference type="AlphaFoldDB" id="A0AB34KYT0"/>
<sequence>MSPIPQHLTFHTSPLYTATLSPTPSTPSEVVLHLPSPLHTLPKPLFTQTLLSTARLASLLKRTTRAPRIALATTADRTIHLIPLHGLSQTWKPALDPIKEFHETYPGYVSSRSGPRISDASLQQVQDSITGDAKPAMDTTCSAPADKEGNLFARIVRGEEAQWRVWESSTHVAFLTPFGNCPGKTVVVPRAHLDSDVLGLPAGDLEGMMGAVWEVMRVLEGSGLRPERVGLILEGMEIDWAHAKLVPVCFGSGGEVDGGRQGFVEAYGGSVSTLPGPEGRMEELEGMVGRLREAVEEMGGEL</sequence>
<evidence type="ECO:0000313" key="2">
    <source>
        <dbReference type="Proteomes" id="UP000803884"/>
    </source>
</evidence>
<dbReference type="Proteomes" id="UP000803884">
    <property type="component" value="Unassembled WGS sequence"/>
</dbReference>
<protein>
    <recommendedName>
        <fullName evidence="3">HIT domain-containing protein</fullName>
    </recommendedName>
</protein>
<keyword evidence="2" id="KW-1185">Reference proteome</keyword>
<dbReference type="Gene3D" id="3.30.428.10">
    <property type="entry name" value="HIT-like"/>
    <property type="match status" value="1"/>
</dbReference>
<organism evidence="1 2">
    <name type="scientific">Cladosporium halotolerans</name>
    <dbReference type="NCBI Taxonomy" id="1052096"/>
    <lineage>
        <taxon>Eukaryota</taxon>
        <taxon>Fungi</taxon>
        <taxon>Dikarya</taxon>
        <taxon>Ascomycota</taxon>
        <taxon>Pezizomycotina</taxon>
        <taxon>Dothideomycetes</taxon>
        <taxon>Dothideomycetidae</taxon>
        <taxon>Cladosporiales</taxon>
        <taxon>Cladosporiaceae</taxon>
        <taxon>Cladosporium</taxon>
    </lineage>
</organism>
<dbReference type="InterPro" id="IPR036265">
    <property type="entry name" value="HIT-like_sf"/>
</dbReference>
<proteinExistence type="predicted"/>
<comment type="caution">
    <text evidence="1">The sequence shown here is derived from an EMBL/GenBank/DDBJ whole genome shotgun (WGS) entry which is preliminary data.</text>
</comment>
<dbReference type="RefSeq" id="XP_069231550.1">
    <property type="nucleotide sequence ID" value="XM_069371562.1"/>
</dbReference>
<dbReference type="EMBL" id="JAAQHG020000007">
    <property type="protein sequence ID" value="KAL1588445.1"/>
    <property type="molecule type" value="Genomic_DNA"/>
</dbReference>